<keyword evidence="5" id="KW-1185">Reference proteome</keyword>
<comment type="caution">
    <text evidence="2">The sequence shown here is derived from an EMBL/GenBank/DDBJ whole genome shotgun (WGS) entry which is preliminary data.</text>
</comment>
<evidence type="ECO:0000313" key="4">
    <source>
        <dbReference type="Proteomes" id="UP000013781"/>
    </source>
</evidence>
<dbReference type="AlphaFoldDB" id="R2QNP5"/>
<dbReference type="Proteomes" id="UP000014157">
    <property type="component" value="Unassembled WGS sequence"/>
</dbReference>
<dbReference type="EMBL" id="ASWB01000002">
    <property type="protein sequence ID" value="EOT71696.1"/>
    <property type="molecule type" value="Genomic_DNA"/>
</dbReference>
<dbReference type="Gene3D" id="2.60.40.1630">
    <property type="entry name" value="bacillus anthracis domain"/>
    <property type="match status" value="1"/>
</dbReference>
<accession>R2QNP5</accession>
<dbReference type="EMBL" id="AJAS01000018">
    <property type="protein sequence ID" value="EOH98152.1"/>
    <property type="molecule type" value="Genomic_DNA"/>
</dbReference>
<reference evidence="3 5" key="2">
    <citation type="submission" date="2013-03" db="EMBL/GenBank/DDBJ databases">
        <title>The Genome Sequence of Enterococcus moraviensis BAA-383 (PacBio/Illumina hybrid assembly).</title>
        <authorList>
            <consortium name="The Broad Institute Genomics Platform"/>
            <consortium name="The Broad Institute Genome Sequencing Center for Infectious Disease"/>
            <person name="Earl A."/>
            <person name="Russ C."/>
            <person name="Gilmore M."/>
            <person name="Surin D."/>
            <person name="Walker B."/>
            <person name="Young S."/>
            <person name="Zeng Q."/>
            <person name="Gargeya S."/>
            <person name="Fitzgerald M."/>
            <person name="Haas B."/>
            <person name="Abouelleil A."/>
            <person name="Allen A.W."/>
            <person name="Alvarado L."/>
            <person name="Arachchi H.M."/>
            <person name="Berlin A.M."/>
            <person name="Chapman S.B."/>
            <person name="Gainer-Dewar J."/>
            <person name="Goldberg J."/>
            <person name="Griggs A."/>
            <person name="Gujja S."/>
            <person name="Hansen M."/>
            <person name="Howarth C."/>
            <person name="Imamovic A."/>
            <person name="Ireland A."/>
            <person name="Larimer J."/>
            <person name="McCowan C."/>
            <person name="Murphy C."/>
            <person name="Pearson M."/>
            <person name="Poon T.W."/>
            <person name="Priest M."/>
            <person name="Roberts A."/>
            <person name="Saif S."/>
            <person name="Shea T."/>
            <person name="Sisk P."/>
            <person name="Sykes S."/>
            <person name="Wortman J."/>
            <person name="Nusbaum C."/>
            <person name="Birren B."/>
        </authorList>
    </citation>
    <scope>NUCLEOTIDE SEQUENCE [LARGE SCALE GENOMIC DNA]</scope>
    <source>
        <strain evidence="3 5">ATCC BAA-383</strain>
    </source>
</reference>
<keyword evidence="1" id="KW-1133">Transmembrane helix</keyword>
<reference evidence="2 4" key="1">
    <citation type="submission" date="2013-02" db="EMBL/GenBank/DDBJ databases">
        <title>The Genome Sequence of Enterococcus moraviensis BAA-383.</title>
        <authorList>
            <consortium name="The Broad Institute Genome Sequencing Platform"/>
            <consortium name="The Broad Institute Genome Sequencing Center for Infectious Disease"/>
            <person name="Earl A.M."/>
            <person name="Gilmore M.S."/>
            <person name="Lebreton F."/>
            <person name="Walker B."/>
            <person name="Young S.K."/>
            <person name="Zeng Q."/>
            <person name="Gargeya S."/>
            <person name="Fitzgerald M."/>
            <person name="Haas B."/>
            <person name="Abouelleil A."/>
            <person name="Alvarado L."/>
            <person name="Arachchi H.M."/>
            <person name="Berlin A.M."/>
            <person name="Chapman S.B."/>
            <person name="Dewar J."/>
            <person name="Goldberg J."/>
            <person name="Griggs A."/>
            <person name="Gujja S."/>
            <person name="Hansen M."/>
            <person name="Howarth C."/>
            <person name="Imamovic A."/>
            <person name="Larimer J."/>
            <person name="McCowan C."/>
            <person name="Murphy C."/>
            <person name="Neiman D."/>
            <person name="Pearson M."/>
            <person name="Priest M."/>
            <person name="Roberts A."/>
            <person name="Saif S."/>
            <person name="Shea T."/>
            <person name="Sisk P."/>
            <person name="Sykes S."/>
            <person name="Wortman J."/>
            <person name="Nusbaum C."/>
            <person name="Birren B."/>
        </authorList>
    </citation>
    <scope>NUCLEOTIDE SEQUENCE [LARGE SCALE GENOMIC DNA]</scope>
    <source>
        <strain evidence="2 4">ATCC BAA-383</strain>
    </source>
</reference>
<evidence type="ECO:0000313" key="3">
    <source>
        <dbReference type="EMBL" id="EOT71696.1"/>
    </source>
</evidence>
<dbReference type="PATRIC" id="fig|1158609.3.peg.2345"/>
<proteinExistence type="predicted"/>
<feature type="transmembrane region" description="Helical" evidence="1">
    <location>
        <begin position="44"/>
        <end position="64"/>
    </location>
</feature>
<sequence length="358" mass="40832">MMDKKIIDKIKNERKIPDEVLTKLESNRENILNKKIKQEKNFRVLSRNSIIAVFVAAIALLLIITKTPVGVAIENVLGIGRDSGVEIVEKNAIPTELDLTSTQNDREIKLTKFVSTKKKFAFDYQFKIDDEKLGTLLKKDIKAKSDHQDIQLGFFVKGETKDLFQGVQSYSTFRLDGDTFYGSVISTFDKESIPENAELSLHIYRLAWMDRDEYEAAESKAFADPDNPQPFSVPTSLEYTGDWSFDIAYLPLNQTAETKVLDSNNVTNIVSKSDALQTTITFNAPVRYPYFPEITVYKNGVEISNSTINFKQFDQEKFEIELDLSALDKISTYKVKIEESDIYDTIVKEVGFFEVQNK</sequence>
<dbReference type="HOGENOM" id="CLU_064686_0_0_9"/>
<dbReference type="Proteomes" id="UP000013781">
    <property type="component" value="Unassembled WGS sequence"/>
</dbReference>
<dbReference type="eggNOG" id="ENOG502ZXYB">
    <property type="taxonomic scope" value="Bacteria"/>
</dbReference>
<evidence type="ECO:0008006" key="6">
    <source>
        <dbReference type="Google" id="ProtNLM"/>
    </source>
</evidence>
<keyword evidence="1" id="KW-0472">Membrane</keyword>
<evidence type="ECO:0000313" key="2">
    <source>
        <dbReference type="EMBL" id="EOH98152.1"/>
    </source>
</evidence>
<protein>
    <recommendedName>
        <fullName evidence="6">DUF4179 domain-containing protein</fullName>
    </recommendedName>
</protein>
<gene>
    <name evidence="3" type="ORF">I586_01503</name>
    <name evidence="2" type="ORF">UAY_02399</name>
</gene>
<evidence type="ECO:0000313" key="5">
    <source>
        <dbReference type="Proteomes" id="UP000014157"/>
    </source>
</evidence>
<name>R2QNP5_9ENTE</name>
<evidence type="ECO:0000256" key="1">
    <source>
        <dbReference type="SAM" id="Phobius"/>
    </source>
</evidence>
<keyword evidence="1" id="KW-0812">Transmembrane</keyword>
<organism evidence="2 4">
    <name type="scientific">Enterococcus moraviensis ATCC BAA-383</name>
    <dbReference type="NCBI Taxonomy" id="1158609"/>
    <lineage>
        <taxon>Bacteria</taxon>
        <taxon>Bacillati</taxon>
        <taxon>Bacillota</taxon>
        <taxon>Bacilli</taxon>
        <taxon>Lactobacillales</taxon>
        <taxon>Enterococcaceae</taxon>
        <taxon>Enterococcus</taxon>
    </lineage>
</organism>
<dbReference type="RefSeq" id="WP_010765766.1">
    <property type="nucleotide sequence ID" value="NZ_ASWB01000002.1"/>
</dbReference>